<dbReference type="RefSeq" id="XP_036676307.1">
    <property type="nucleotide sequence ID" value="XM_036820412.3"/>
</dbReference>
<reference evidence="3" key="1">
    <citation type="submission" date="2025-08" db="UniProtKB">
        <authorList>
            <consortium name="RefSeq"/>
        </authorList>
    </citation>
    <scope>IDENTIFICATION</scope>
</reference>
<dbReference type="GeneID" id="108020330"/>
<evidence type="ECO:0000313" key="2">
    <source>
        <dbReference type="Proteomes" id="UP001652628"/>
    </source>
</evidence>
<protein>
    <submittedName>
        <fullName evidence="3">Uncharacterized protein isoform X2</fullName>
    </submittedName>
</protein>
<organism evidence="2 3">
    <name type="scientific">Drosophila suzukii</name>
    <name type="common">Spotted-wing drosophila fruit fly</name>
    <dbReference type="NCBI Taxonomy" id="28584"/>
    <lineage>
        <taxon>Eukaryota</taxon>
        <taxon>Metazoa</taxon>
        <taxon>Ecdysozoa</taxon>
        <taxon>Arthropoda</taxon>
        <taxon>Hexapoda</taxon>
        <taxon>Insecta</taxon>
        <taxon>Pterygota</taxon>
        <taxon>Neoptera</taxon>
        <taxon>Endopterygota</taxon>
        <taxon>Diptera</taxon>
        <taxon>Brachycera</taxon>
        <taxon>Muscomorpha</taxon>
        <taxon>Ephydroidea</taxon>
        <taxon>Drosophilidae</taxon>
        <taxon>Drosophila</taxon>
        <taxon>Sophophora</taxon>
    </lineage>
</organism>
<feature type="region of interest" description="Disordered" evidence="1">
    <location>
        <begin position="72"/>
        <end position="99"/>
    </location>
</feature>
<accession>A0AB40ACY6</accession>
<proteinExistence type="predicted"/>
<name>A0AB40ACY6_DROSZ</name>
<evidence type="ECO:0000256" key="1">
    <source>
        <dbReference type="SAM" id="MobiDB-lite"/>
    </source>
</evidence>
<sequence>MNILPGGSTQGKTTSNKIYDELSIGESQDSTFTSYLADPRTRWLLLGGRKRSPDMGLLPRRRWRSIHDTRWKPQTSGRHTHATTSLPCTSVTRSWRAAR</sequence>
<dbReference type="AlphaFoldDB" id="A0AB40ACY6"/>
<feature type="compositionally biased region" description="Polar residues" evidence="1">
    <location>
        <begin position="72"/>
        <end position="93"/>
    </location>
</feature>
<gene>
    <name evidence="3" type="primary">LOC108020330</name>
</gene>
<dbReference type="Proteomes" id="UP001652628">
    <property type="component" value="Chromosome 4"/>
</dbReference>
<evidence type="ECO:0000313" key="3">
    <source>
        <dbReference type="RefSeq" id="XP_036676307.1"/>
    </source>
</evidence>
<keyword evidence="2" id="KW-1185">Reference proteome</keyword>